<dbReference type="PANTHER" id="PTHR32282:SF15">
    <property type="entry name" value="PENICILLIN-BINDING PROTEIN 1C"/>
    <property type="match status" value="1"/>
</dbReference>
<protein>
    <recommendedName>
        <fullName evidence="7">peptidoglycan glycosyltransferase</fullName>
        <ecNumber evidence="7">2.4.99.28</ecNumber>
    </recommendedName>
</protein>
<comment type="caution">
    <text evidence="13">The sequence shown here is derived from an EMBL/GenBank/DDBJ whole genome shotgun (WGS) entry which is preliminary data.</text>
</comment>
<dbReference type="GO" id="GO:0009252">
    <property type="term" value="P:peptidoglycan biosynthetic process"/>
    <property type="evidence" value="ECO:0007669"/>
    <property type="project" value="InterPro"/>
</dbReference>
<evidence type="ECO:0000259" key="11">
    <source>
        <dbReference type="Pfam" id="PF00912"/>
    </source>
</evidence>
<evidence type="ECO:0000256" key="6">
    <source>
        <dbReference type="ARBA" id="ARBA00023268"/>
    </source>
</evidence>
<evidence type="ECO:0000313" key="14">
    <source>
        <dbReference type="Proteomes" id="UP000724657"/>
    </source>
</evidence>
<dbReference type="PANTHER" id="PTHR32282">
    <property type="entry name" value="BINDING PROTEIN TRANSPEPTIDASE, PUTATIVE-RELATED"/>
    <property type="match status" value="1"/>
</dbReference>
<name>A0A9E2NZ20_9FUSO</name>
<keyword evidence="9" id="KW-0812">Transmembrane</keyword>
<evidence type="ECO:0000256" key="8">
    <source>
        <dbReference type="ARBA" id="ARBA00049902"/>
    </source>
</evidence>
<feature type="domain" description="Penicillin-binding C-terminal" evidence="12">
    <location>
        <begin position="659"/>
        <end position="742"/>
    </location>
</feature>
<dbReference type="GO" id="GO:0006508">
    <property type="term" value="P:proteolysis"/>
    <property type="evidence" value="ECO:0007669"/>
    <property type="project" value="UniProtKB-KW"/>
</dbReference>
<dbReference type="SUPFAM" id="SSF56601">
    <property type="entry name" value="beta-lactamase/transpeptidase-like"/>
    <property type="match status" value="1"/>
</dbReference>
<gene>
    <name evidence="13" type="primary">pbpC</name>
    <name evidence="13" type="ORF">IAA47_06550</name>
</gene>
<sequence length="748" mass="86433">MRFLKFLPILFIIPILFLINIYRDFDIEEMRKKLEGRYSQVVLDSKGEIIGAYLNSDEQWQIKGEGEIPKRLKLAVINYEDRDFYSHGGVDYLAIIRALKVNLSQGKRVGASTITMQGIKLYKRRERTYLSKLAEIVESYKLENNLSKDEILQLYLNNAPYGGNIVGYETASQLFFGKGAKNLTWAEGATLAVLPNSPGLISIEKNRKKLLEKRDNLLKKMYERGVIDEKQYRLALKEELPKERRYFNFLAPHLTRRLIGESDKRIIKSTIDSELQRKIEGIVKEYGEYLNNRGIKNSSVIVVDNKTGEVKSYIGSQDFYDFKRNGQVDGVKAKRSVGSVLKPFLYALSIDDGLISPKSKLLDVPLYFSNFNPQNANKKYYGLIEAQEALKKSLNIPFVKLLDEYGEDRFFYFLKDILNFPERDYSNYGLSLILGTKEMSVEDIAKLYYGLANYGEFRGLKYLVNEEMKESRNLISKGASYLTVEAMQGVQRYGADNLYLGRDGIAWKTGTSYGQRDAWASGISPRWTVVVWCGNFTGEGNRNLSGVVTAGQLLFKIFKVLPDKNLEFEKPIDEFKRIKIDKETGYRLKYDVPYEEIDYPKKAKSLKVSPYYKKLYVDSEGKEIDSRDEEFYQSNEEVILSYPIELLDYMARESIDISDENSERIQIIYPLNSLKIFLPKDFEGRKKLIVKVANPKNRNIYWYHNGKYIFSGRELEKAFDFLQGEHRLTLISESGEIAEVKFTILRGK</sequence>
<keyword evidence="5" id="KW-0378">Hydrolase</keyword>
<evidence type="ECO:0000259" key="12">
    <source>
        <dbReference type="Pfam" id="PF06832"/>
    </source>
</evidence>
<reference evidence="13" key="1">
    <citation type="journal article" date="2021" name="PeerJ">
        <title>Extensive microbial diversity within the chicken gut microbiome revealed by metagenomics and culture.</title>
        <authorList>
            <person name="Gilroy R."/>
            <person name="Ravi A."/>
            <person name="Getino M."/>
            <person name="Pursley I."/>
            <person name="Horton D.L."/>
            <person name="Alikhan N.F."/>
            <person name="Baker D."/>
            <person name="Gharbi K."/>
            <person name="Hall N."/>
            <person name="Watson M."/>
            <person name="Adriaenssens E.M."/>
            <person name="Foster-Nyarko E."/>
            <person name="Jarju S."/>
            <person name="Secka A."/>
            <person name="Antonio M."/>
            <person name="Oren A."/>
            <person name="Chaudhuri R.R."/>
            <person name="La Ragione R."/>
            <person name="Hildebrand F."/>
            <person name="Pallen M.J."/>
        </authorList>
    </citation>
    <scope>NUCLEOTIDE SEQUENCE</scope>
    <source>
        <strain evidence="13">A6-441</strain>
    </source>
</reference>
<proteinExistence type="predicted"/>
<dbReference type="Gene3D" id="3.40.710.10">
    <property type="entry name" value="DD-peptidase/beta-lactamase superfamily"/>
    <property type="match status" value="1"/>
</dbReference>
<dbReference type="EMBL" id="JAHLFN010000064">
    <property type="protein sequence ID" value="MBU3842621.1"/>
    <property type="molecule type" value="Genomic_DNA"/>
</dbReference>
<dbReference type="GO" id="GO:0008658">
    <property type="term" value="F:penicillin binding"/>
    <property type="evidence" value="ECO:0007669"/>
    <property type="project" value="InterPro"/>
</dbReference>
<evidence type="ECO:0000256" key="1">
    <source>
        <dbReference type="ARBA" id="ARBA00022645"/>
    </source>
</evidence>
<dbReference type="GO" id="GO:0004180">
    <property type="term" value="F:carboxypeptidase activity"/>
    <property type="evidence" value="ECO:0007669"/>
    <property type="project" value="UniProtKB-KW"/>
</dbReference>
<keyword evidence="3" id="KW-0328">Glycosyltransferase</keyword>
<dbReference type="Proteomes" id="UP000724657">
    <property type="component" value="Unassembled WGS sequence"/>
</dbReference>
<organism evidence="13 14">
    <name type="scientific">Candidatus Fusobacterium pullicola</name>
    <dbReference type="NCBI Taxonomy" id="2838601"/>
    <lineage>
        <taxon>Bacteria</taxon>
        <taxon>Fusobacteriati</taxon>
        <taxon>Fusobacteriota</taxon>
        <taxon>Fusobacteriia</taxon>
        <taxon>Fusobacteriales</taxon>
        <taxon>Fusobacteriaceae</taxon>
        <taxon>Fusobacterium</taxon>
    </lineage>
</organism>
<dbReference type="InterPro" id="IPR009647">
    <property type="entry name" value="PBP_C"/>
</dbReference>
<evidence type="ECO:0000256" key="9">
    <source>
        <dbReference type="SAM" id="Phobius"/>
    </source>
</evidence>
<feature type="domain" description="Glycosyl transferase family 51" evidence="11">
    <location>
        <begin position="49"/>
        <end position="221"/>
    </location>
</feature>
<evidence type="ECO:0000256" key="2">
    <source>
        <dbReference type="ARBA" id="ARBA00022670"/>
    </source>
</evidence>
<dbReference type="InterPro" id="IPR001264">
    <property type="entry name" value="Glyco_trans_51"/>
</dbReference>
<keyword evidence="4" id="KW-0808">Transferase</keyword>
<accession>A0A9E2NZ20</accession>
<dbReference type="SUPFAM" id="SSF53955">
    <property type="entry name" value="Lysozyme-like"/>
    <property type="match status" value="1"/>
</dbReference>
<dbReference type="Pfam" id="PF00912">
    <property type="entry name" value="Transgly"/>
    <property type="match status" value="1"/>
</dbReference>
<dbReference type="InterPro" id="IPR011815">
    <property type="entry name" value="PBP_1c"/>
</dbReference>
<evidence type="ECO:0000313" key="13">
    <source>
        <dbReference type="EMBL" id="MBU3842621.1"/>
    </source>
</evidence>
<evidence type="ECO:0000256" key="4">
    <source>
        <dbReference type="ARBA" id="ARBA00022679"/>
    </source>
</evidence>
<dbReference type="InterPro" id="IPR050396">
    <property type="entry name" value="Glycosyltr_51/Transpeptidase"/>
</dbReference>
<dbReference type="Pfam" id="PF00905">
    <property type="entry name" value="Transpeptidase"/>
    <property type="match status" value="1"/>
</dbReference>
<evidence type="ECO:0000256" key="5">
    <source>
        <dbReference type="ARBA" id="ARBA00022801"/>
    </source>
</evidence>
<keyword evidence="6" id="KW-0511">Multifunctional enzyme</keyword>
<dbReference type="Pfam" id="PF06832">
    <property type="entry name" value="BiPBP_C"/>
    <property type="match status" value="1"/>
</dbReference>
<evidence type="ECO:0000256" key="7">
    <source>
        <dbReference type="ARBA" id="ARBA00044770"/>
    </source>
</evidence>
<keyword evidence="2" id="KW-0645">Protease</keyword>
<dbReference type="InterPro" id="IPR023346">
    <property type="entry name" value="Lysozyme-like_dom_sf"/>
</dbReference>
<keyword evidence="1" id="KW-0121">Carboxypeptidase</keyword>
<evidence type="ECO:0000259" key="10">
    <source>
        <dbReference type="Pfam" id="PF00905"/>
    </source>
</evidence>
<dbReference type="GO" id="GO:0030288">
    <property type="term" value="C:outer membrane-bounded periplasmic space"/>
    <property type="evidence" value="ECO:0007669"/>
    <property type="project" value="TreeGrafter"/>
</dbReference>
<feature type="domain" description="Penicillin-binding protein transpeptidase" evidence="10">
    <location>
        <begin position="299"/>
        <end position="512"/>
    </location>
</feature>
<dbReference type="InterPro" id="IPR012338">
    <property type="entry name" value="Beta-lactam/transpept-like"/>
</dbReference>
<evidence type="ECO:0000256" key="3">
    <source>
        <dbReference type="ARBA" id="ARBA00022676"/>
    </source>
</evidence>
<dbReference type="InterPro" id="IPR036950">
    <property type="entry name" value="PBP_transglycosylase"/>
</dbReference>
<keyword evidence="9" id="KW-1133">Transmembrane helix</keyword>
<dbReference type="Gene3D" id="1.10.3810.10">
    <property type="entry name" value="Biosynthetic peptidoglycan transglycosylase-like"/>
    <property type="match status" value="1"/>
</dbReference>
<reference evidence="13" key="2">
    <citation type="submission" date="2021-04" db="EMBL/GenBank/DDBJ databases">
        <authorList>
            <person name="Gilroy R."/>
        </authorList>
    </citation>
    <scope>NUCLEOTIDE SEQUENCE</scope>
    <source>
        <strain evidence="13">A6-441</strain>
    </source>
</reference>
<dbReference type="InterPro" id="IPR001460">
    <property type="entry name" value="PCN-bd_Tpept"/>
</dbReference>
<dbReference type="NCBIfam" id="TIGR02073">
    <property type="entry name" value="PBP_1c"/>
    <property type="match status" value="1"/>
</dbReference>
<dbReference type="EC" id="2.4.99.28" evidence="7"/>
<comment type="catalytic activity">
    <reaction evidence="8">
        <text>[GlcNAc-(1-&gt;4)-Mur2Ac(oyl-L-Ala-gamma-D-Glu-L-Lys-D-Ala-D-Ala)](n)-di-trans,octa-cis-undecaprenyl diphosphate + beta-D-GlcNAc-(1-&gt;4)-Mur2Ac(oyl-L-Ala-gamma-D-Glu-L-Lys-D-Ala-D-Ala)-di-trans,octa-cis-undecaprenyl diphosphate = [GlcNAc-(1-&gt;4)-Mur2Ac(oyl-L-Ala-gamma-D-Glu-L-Lys-D-Ala-D-Ala)](n+1)-di-trans,octa-cis-undecaprenyl diphosphate + di-trans,octa-cis-undecaprenyl diphosphate + H(+)</text>
        <dbReference type="Rhea" id="RHEA:23708"/>
        <dbReference type="Rhea" id="RHEA-COMP:9602"/>
        <dbReference type="Rhea" id="RHEA-COMP:9603"/>
        <dbReference type="ChEBI" id="CHEBI:15378"/>
        <dbReference type="ChEBI" id="CHEBI:58405"/>
        <dbReference type="ChEBI" id="CHEBI:60033"/>
        <dbReference type="ChEBI" id="CHEBI:78435"/>
        <dbReference type="EC" id="2.4.99.28"/>
    </reaction>
</comment>
<keyword evidence="9" id="KW-0472">Membrane</keyword>
<feature type="transmembrane region" description="Helical" evidence="9">
    <location>
        <begin position="6"/>
        <end position="23"/>
    </location>
</feature>
<dbReference type="AlphaFoldDB" id="A0A9E2NZ20"/>
<dbReference type="GO" id="GO:0008955">
    <property type="term" value="F:peptidoglycan glycosyltransferase activity"/>
    <property type="evidence" value="ECO:0007669"/>
    <property type="project" value="UniProtKB-EC"/>
</dbReference>